<accession>A0A2P2QBT6</accession>
<dbReference type="AlphaFoldDB" id="A0A2P2QBT6"/>
<organism evidence="1">
    <name type="scientific">Rhizophora mucronata</name>
    <name type="common">Asiatic mangrove</name>
    <dbReference type="NCBI Taxonomy" id="61149"/>
    <lineage>
        <taxon>Eukaryota</taxon>
        <taxon>Viridiplantae</taxon>
        <taxon>Streptophyta</taxon>
        <taxon>Embryophyta</taxon>
        <taxon>Tracheophyta</taxon>
        <taxon>Spermatophyta</taxon>
        <taxon>Magnoliopsida</taxon>
        <taxon>eudicotyledons</taxon>
        <taxon>Gunneridae</taxon>
        <taxon>Pentapetalae</taxon>
        <taxon>rosids</taxon>
        <taxon>fabids</taxon>
        <taxon>Malpighiales</taxon>
        <taxon>Rhizophoraceae</taxon>
        <taxon>Rhizophora</taxon>
    </lineage>
</organism>
<proteinExistence type="predicted"/>
<evidence type="ECO:0000313" key="1">
    <source>
        <dbReference type="EMBL" id="MBX64389.1"/>
    </source>
</evidence>
<dbReference type="EMBL" id="GGEC01083905">
    <property type="protein sequence ID" value="MBX64389.1"/>
    <property type="molecule type" value="Transcribed_RNA"/>
</dbReference>
<protein>
    <submittedName>
        <fullName evidence="1">Uncharacterized protein</fullName>
    </submittedName>
</protein>
<name>A0A2P2QBT6_RHIMU</name>
<reference evidence="1" key="1">
    <citation type="submission" date="2018-02" db="EMBL/GenBank/DDBJ databases">
        <title>Rhizophora mucronata_Transcriptome.</title>
        <authorList>
            <person name="Meera S.P."/>
            <person name="Sreeshan A."/>
            <person name="Augustine A."/>
        </authorList>
    </citation>
    <scope>NUCLEOTIDE SEQUENCE</scope>
    <source>
        <tissue evidence="1">Leaf</tissue>
    </source>
</reference>
<sequence>MLKFNVGWSFIVRSFDMRLSKIFLYTERRYFSKCKTSISNTEISLIRSLACLGTDLSVTMS</sequence>